<dbReference type="Proteomes" id="UP000838756">
    <property type="component" value="Unassembled WGS sequence"/>
</dbReference>
<reference evidence="1" key="1">
    <citation type="submission" date="2022-03" db="EMBL/GenBank/DDBJ databases">
        <authorList>
            <person name="Lindestad O."/>
        </authorList>
    </citation>
    <scope>NUCLEOTIDE SEQUENCE</scope>
</reference>
<name>A0A8S4SLA2_9NEOP</name>
<sequence>MPNHDQGPKVWWRPGDHFLLKYTSENNASCTRAYTPIKLKQYALSQDRVLDRPTTAAPVWDEPVTSIVDSR</sequence>
<evidence type="ECO:0000313" key="2">
    <source>
        <dbReference type="Proteomes" id="UP000838756"/>
    </source>
</evidence>
<accession>A0A8S4SLA2</accession>
<proteinExistence type="predicted"/>
<dbReference type="AlphaFoldDB" id="A0A8S4SLA2"/>
<dbReference type="OrthoDB" id="432685at2759"/>
<evidence type="ECO:0000313" key="1">
    <source>
        <dbReference type="EMBL" id="CAH2266936.1"/>
    </source>
</evidence>
<keyword evidence="2" id="KW-1185">Reference proteome</keyword>
<gene>
    <name evidence="1" type="primary">jg8840</name>
    <name evidence="1" type="ORF">PAEG_LOCUS25534</name>
</gene>
<comment type="caution">
    <text evidence="1">The sequence shown here is derived from an EMBL/GenBank/DDBJ whole genome shotgun (WGS) entry which is preliminary data.</text>
</comment>
<organism evidence="1 2">
    <name type="scientific">Pararge aegeria aegeria</name>
    <dbReference type="NCBI Taxonomy" id="348720"/>
    <lineage>
        <taxon>Eukaryota</taxon>
        <taxon>Metazoa</taxon>
        <taxon>Ecdysozoa</taxon>
        <taxon>Arthropoda</taxon>
        <taxon>Hexapoda</taxon>
        <taxon>Insecta</taxon>
        <taxon>Pterygota</taxon>
        <taxon>Neoptera</taxon>
        <taxon>Endopterygota</taxon>
        <taxon>Lepidoptera</taxon>
        <taxon>Glossata</taxon>
        <taxon>Ditrysia</taxon>
        <taxon>Papilionoidea</taxon>
        <taxon>Nymphalidae</taxon>
        <taxon>Satyrinae</taxon>
        <taxon>Satyrini</taxon>
        <taxon>Parargina</taxon>
        <taxon>Pararge</taxon>
    </lineage>
</organism>
<dbReference type="EMBL" id="CAKXAJ010026328">
    <property type="protein sequence ID" value="CAH2266936.1"/>
    <property type="molecule type" value="Genomic_DNA"/>
</dbReference>
<protein>
    <submittedName>
        <fullName evidence="1">Jg8840 protein</fullName>
    </submittedName>
</protein>